<comment type="catalytic activity">
    <reaction evidence="19">
        <text>10-formyltetrahydrofolyl-(gamma-L-Glu)(n) + L-glutamate + ATP = 10-formyltetrahydrofolyl-(gamma-L-Glu)(n+1) + ADP + phosphate + H(+)</text>
        <dbReference type="Rhea" id="RHEA:51904"/>
        <dbReference type="Rhea" id="RHEA-COMP:13088"/>
        <dbReference type="Rhea" id="RHEA-COMP:14300"/>
        <dbReference type="ChEBI" id="CHEBI:15378"/>
        <dbReference type="ChEBI" id="CHEBI:29985"/>
        <dbReference type="ChEBI" id="CHEBI:30616"/>
        <dbReference type="ChEBI" id="CHEBI:43474"/>
        <dbReference type="ChEBI" id="CHEBI:134413"/>
        <dbReference type="ChEBI" id="CHEBI:456216"/>
        <dbReference type="EC" id="6.3.2.17"/>
    </reaction>
</comment>
<evidence type="ECO:0000256" key="16">
    <source>
        <dbReference type="ARBA" id="ARBA00030592"/>
    </source>
</evidence>
<dbReference type="GO" id="GO:0046656">
    <property type="term" value="P:folic acid biosynthetic process"/>
    <property type="evidence" value="ECO:0007669"/>
    <property type="project" value="UniProtKB-KW"/>
</dbReference>
<dbReference type="PATRIC" id="fig|380242.3.peg.2032"/>
<dbReference type="PANTHER" id="PTHR11136">
    <property type="entry name" value="FOLYLPOLYGLUTAMATE SYNTHASE-RELATED"/>
    <property type="match status" value="1"/>
</dbReference>
<evidence type="ECO:0000256" key="19">
    <source>
        <dbReference type="ARBA" id="ARBA00047808"/>
    </source>
</evidence>
<dbReference type="NCBIfam" id="TIGR01499">
    <property type="entry name" value="folC"/>
    <property type="match status" value="1"/>
</dbReference>
<dbReference type="PROSITE" id="PS01011">
    <property type="entry name" value="FOLYLPOLYGLU_SYNT_1"/>
    <property type="match status" value="1"/>
</dbReference>
<gene>
    <name evidence="25" type="ORF">BROFUL_01646</name>
</gene>
<dbReference type="PIRSF" id="PIRSF001563">
    <property type="entry name" value="Folylpolyglu_synth"/>
    <property type="match status" value="1"/>
</dbReference>
<reference evidence="25 26" key="1">
    <citation type="journal article" date="2013" name="BMC Microbiol.">
        <title>Identification of the type II cytochrome c maturation pathway in anammox bacteria by comparative genomics.</title>
        <authorList>
            <person name="Ferousi C."/>
            <person name="Speth D.R."/>
            <person name="Reimann J."/>
            <person name="Op den Camp H.J."/>
            <person name="Allen J.W."/>
            <person name="Keltjens J.T."/>
            <person name="Jetten M.S."/>
        </authorList>
    </citation>
    <scope>NUCLEOTIDE SEQUENCE [LARGE SCALE GENOMIC DNA]</scope>
    <source>
        <strain evidence="25">RU1</strain>
    </source>
</reference>
<evidence type="ECO:0000256" key="20">
    <source>
        <dbReference type="ARBA" id="ARBA00049035"/>
    </source>
</evidence>
<dbReference type="InterPro" id="IPR001645">
    <property type="entry name" value="Folylpolyglutamate_synth"/>
</dbReference>
<evidence type="ECO:0000256" key="12">
    <source>
        <dbReference type="ARBA" id="ARBA00022840"/>
    </source>
</evidence>
<dbReference type="PANTHER" id="PTHR11136:SF0">
    <property type="entry name" value="DIHYDROFOLATE SYNTHETASE-RELATED"/>
    <property type="match status" value="1"/>
</dbReference>
<dbReference type="AlphaFoldDB" id="A0A0M2UXC5"/>
<proteinExistence type="inferred from homology"/>
<feature type="domain" description="Mur ligase central" evidence="24">
    <location>
        <begin position="47"/>
        <end position="278"/>
    </location>
</feature>
<dbReference type="GO" id="GO:0046872">
    <property type="term" value="F:metal ion binding"/>
    <property type="evidence" value="ECO:0007669"/>
    <property type="project" value="UniProtKB-KW"/>
</dbReference>
<evidence type="ECO:0000256" key="4">
    <source>
        <dbReference type="ARBA" id="ARBA00005150"/>
    </source>
</evidence>
<evidence type="ECO:0000259" key="24">
    <source>
        <dbReference type="Pfam" id="PF08245"/>
    </source>
</evidence>
<evidence type="ECO:0000256" key="11">
    <source>
        <dbReference type="ARBA" id="ARBA00022741"/>
    </source>
</evidence>
<dbReference type="Proteomes" id="UP000034954">
    <property type="component" value="Unassembled WGS sequence"/>
</dbReference>
<evidence type="ECO:0000259" key="23">
    <source>
        <dbReference type="Pfam" id="PF02875"/>
    </source>
</evidence>
<evidence type="ECO:0000256" key="7">
    <source>
        <dbReference type="ARBA" id="ARBA00013025"/>
    </source>
</evidence>
<comment type="catalytic activity">
    <reaction evidence="18">
        <text>(6S)-5,6,7,8-tetrahydrofolyl-(gamma-L-Glu)(n) + L-glutamate + ATP = (6S)-5,6,7,8-tetrahydrofolyl-(gamma-L-Glu)(n+1) + ADP + phosphate + H(+)</text>
        <dbReference type="Rhea" id="RHEA:10580"/>
        <dbReference type="Rhea" id="RHEA-COMP:14738"/>
        <dbReference type="Rhea" id="RHEA-COMP:14740"/>
        <dbReference type="ChEBI" id="CHEBI:15378"/>
        <dbReference type="ChEBI" id="CHEBI:29985"/>
        <dbReference type="ChEBI" id="CHEBI:30616"/>
        <dbReference type="ChEBI" id="CHEBI:43474"/>
        <dbReference type="ChEBI" id="CHEBI:141005"/>
        <dbReference type="ChEBI" id="CHEBI:456216"/>
        <dbReference type="EC" id="6.3.2.17"/>
    </reaction>
</comment>
<dbReference type="EMBL" id="LAQJ01000173">
    <property type="protein sequence ID" value="KKO19611.1"/>
    <property type="molecule type" value="Genomic_DNA"/>
</dbReference>
<evidence type="ECO:0000256" key="5">
    <source>
        <dbReference type="ARBA" id="ARBA00008276"/>
    </source>
</evidence>
<evidence type="ECO:0000256" key="10">
    <source>
        <dbReference type="ARBA" id="ARBA00022723"/>
    </source>
</evidence>
<comment type="pathway">
    <text evidence="3">Cofactor biosynthesis; tetrahydrofolate biosynthesis; 7,8-dihydrofolate from 2-amino-4-hydroxy-6-hydroxymethyl-7,8-dihydropteridine diphosphate and 4-aminobenzoate: step 2/2.</text>
</comment>
<evidence type="ECO:0000256" key="3">
    <source>
        <dbReference type="ARBA" id="ARBA00004799"/>
    </source>
</evidence>
<dbReference type="InterPro" id="IPR013221">
    <property type="entry name" value="Mur_ligase_cen"/>
</dbReference>
<comment type="catalytic activity">
    <reaction evidence="21">
        <text>7,8-dihydropteroate + L-glutamate + ATP = 7,8-dihydrofolate + ADP + phosphate + H(+)</text>
        <dbReference type="Rhea" id="RHEA:23584"/>
        <dbReference type="ChEBI" id="CHEBI:15378"/>
        <dbReference type="ChEBI" id="CHEBI:17839"/>
        <dbReference type="ChEBI" id="CHEBI:29985"/>
        <dbReference type="ChEBI" id="CHEBI:30616"/>
        <dbReference type="ChEBI" id="CHEBI:43474"/>
        <dbReference type="ChEBI" id="CHEBI:57451"/>
        <dbReference type="ChEBI" id="CHEBI:456216"/>
        <dbReference type="EC" id="6.3.2.12"/>
    </reaction>
</comment>
<feature type="domain" description="Mur ligase C-terminal" evidence="23">
    <location>
        <begin position="307"/>
        <end position="426"/>
    </location>
</feature>
<evidence type="ECO:0000256" key="17">
    <source>
        <dbReference type="ARBA" id="ARBA00032510"/>
    </source>
</evidence>
<dbReference type="SUPFAM" id="SSF53244">
    <property type="entry name" value="MurD-like peptide ligases, peptide-binding domain"/>
    <property type="match status" value="1"/>
</dbReference>
<comment type="caution">
    <text evidence="25">The sequence shown here is derived from an EMBL/GenBank/DDBJ whole genome shotgun (WGS) entry which is preliminary data.</text>
</comment>
<dbReference type="GO" id="GO:0005737">
    <property type="term" value="C:cytoplasm"/>
    <property type="evidence" value="ECO:0007669"/>
    <property type="project" value="TreeGrafter"/>
</dbReference>
<keyword evidence="10" id="KW-0479">Metal-binding</keyword>
<dbReference type="Pfam" id="PF08245">
    <property type="entry name" value="Mur_ligase_M"/>
    <property type="match status" value="1"/>
</dbReference>
<evidence type="ECO:0000256" key="6">
    <source>
        <dbReference type="ARBA" id="ARBA00013023"/>
    </source>
</evidence>
<dbReference type="SUPFAM" id="SSF53623">
    <property type="entry name" value="MurD-like peptide ligases, catalytic domain"/>
    <property type="match status" value="1"/>
</dbReference>
<dbReference type="GO" id="GO:0008841">
    <property type="term" value="F:dihydrofolate synthase activity"/>
    <property type="evidence" value="ECO:0007669"/>
    <property type="project" value="UniProtKB-EC"/>
</dbReference>
<evidence type="ECO:0000256" key="1">
    <source>
        <dbReference type="ARBA" id="ARBA00001946"/>
    </source>
</evidence>
<organism evidence="25 26">
    <name type="scientific">Candidatus Brocadia fulgida</name>
    <dbReference type="NCBI Taxonomy" id="380242"/>
    <lineage>
        <taxon>Bacteria</taxon>
        <taxon>Pseudomonadati</taxon>
        <taxon>Planctomycetota</taxon>
        <taxon>Candidatus Brocadiia</taxon>
        <taxon>Candidatus Brocadiales</taxon>
        <taxon>Candidatus Brocadiaceae</taxon>
        <taxon>Candidatus Brocadia</taxon>
    </lineage>
</organism>
<dbReference type="FunFam" id="3.40.1190.10:FF:000011">
    <property type="entry name" value="Folylpolyglutamate synthase/dihydrofolate synthase"/>
    <property type="match status" value="1"/>
</dbReference>
<keyword evidence="14" id="KW-0289">Folate biosynthesis</keyword>
<comment type="cofactor">
    <cofactor evidence="1">
        <name>Mg(2+)</name>
        <dbReference type="ChEBI" id="CHEBI:18420"/>
    </cofactor>
</comment>
<comment type="pathway">
    <text evidence="4">Cofactor biosynthesis; tetrahydrofolylpolyglutamate biosynthesis.</text>
</comment>
<keyword evidence="11 22" id="KW-0547">Nucleotide-binding</keyword>
<evidence type="ECO:0000256" key="14">
    <source>
        <dbReference type="ARBA" id="ARBA00022909"/>
    </source>
</evidence>
<dbReference type="GO" id="GO:0004326">
    <property type="term" value="F:tetrahydrofolylpolyglutamate synthase activity"/>
    <property type="evidence" value="ECO:0007669"/>
    <property type="project" value="UniProtKB-EC"/>
</dbReference>
<evidence type="ECO:0000256" key="15">
    <source>
        <dbReference type="ARBA" id="ARBA00030048"/>
    </source>
</evidence>
<accession>A0A0M2UXC5</accession>
<evidence type="ECO:0000313" key="25">
    <source>
        <dbReference type="EMBL" id="KKO19611.1"/>
    </source>
</evidence>
<keyword evidence="26" id="KW-1185">Reference proteome</keyword>
<dbReference type="EC" id="6.3.2.12" evidence="6"/>
<keyword evidence="13" id="KW-0460">Magnesium</keyword>
<dbReference type="InterPro" id="IPR036565">
    <property type="entry name" value="Mur-like_cat_sf"/>
</dbReference>
<keyword evidence="12 22" id="KW-0067">ATP-binding</keyword>
<dbReference type="Pfam" id="PF02875">
    <property type="entry name" value="Mur_ligase_C"/>
    <property type="match status" value="1"/>
</dbReference>
<comment type="similarity">
    <text evidence="5 22">Belongs to the folylpolyglutamate synthase family.</text>
</comment>
<dbReference type="InterPro" id="IPR018109">
    <property type="entry name" value="Folylpolyglutamate_synth_CS"/>
</dbReference>
<sequence length="440" mass="49044">MAFLYKAIDYEKLISYQYNASTFSLDRMEKLLAHMGNPHKNLSCVHITGTKGKGSTAIMMATIMEYAGLVTGLFTSPHLIDLKERIQINRQKIAETEFASIMDELQPYIRYLQETSPSASPTFFEILTALSMVYFQRKRTEMAVLEVGLGGRLDSTNVVVPLASIITNIGFDHTSILGNTLSSIAYEKAGIIKQGVPLVSGIEGAEALSVVEKTCREKNASLYLLGRDIWIEEVKHLVKDGIRGILCRIKTWRYTYDNIYLPLAGIHQARNCALVFGALEILRERGIIAVNDDTIRKALAALHCPARIEVIAENPCIILDFAHTADSMRFLKKALIENFTFRKLIIVLGFSQDKDMDTILKEIVMEADSIIVTRSKNPRAAAPGDLYQRIERISGKQPEIVNNVQDAVIMAKQMASHEDMICITGSSYVAGEARQALYIS</sequence>
<comment type="catalytic activity">
    <reaction evidence="20">
        <text>(6R)-5,10-methylenetetrahydrofolyl-(gamma-L-Glu)(n) + L-glutamate + ATP = (6R)-5,10-methylenetetrahydrofolyl-(gamma-L-Glu)(n+1) + ADP + phosphate + H(+)</text>
        <dbReference type="Rhea" id="RHEA:51912"/>
        <dbReference type="Rhea" id="RHEA-COMP:13257"/>
        <dbReference type="Rhea" id="RHEA-COMP:13258"/>
        <dbReference type="ChEBI" id="CHEBI:15378"/>
        <dbReference type="ChEBI" id="CHEBI:29985"/>
        <dbReference type="ChEBI" id="CHEBI:30616"/>
        <dbReference type="ChEBI" id="CHEBI:43474"/>
        <dbReference type="ChEBI" id="CHEBI:136572"/>
        <dbReference type="ChEBI" id="CHEBI:456216"/>
        <dbReference type="EC" id="6.3.2.17"/>
    </reaction>
</comment>
<dbReference type="Gene3D" id="3.90.190.20">
    <property type="entry name" value="Mur ligase, C-terminal domain"/>
    <property type="match status" value="1"/>
</dbReference>
<evidence type="ECO:0000256" key="18">
    <source>
        <dbReference type="ARBA" id="ARBA00047493"/>
    </source>
</evidence>
<evidence type="ECO:0000313" key="26">
    <source>
        <dbReference type="Proteomes" id="UP000034954"/>
    </source>
</evidence>
<dbReference type="Gene3D" id="3.40.1190.10">
    <property type="entry name" value="Mur-like, catalytic domain"/>
    <property type="match status" value="1"/>
</dbReference>
<evidence type="ECO:0000256" key="13">
    <source>
        <dbReference type="ARBA" id="ARBA00022842"/>
    </source>
</evidence>
<dbReference type="InterPro" id="IPR036615">
    <property type="entry name" value="Mur_ligase_C_dom_sf"/>
</dbReference>
<protein>
    <recommendedName>
        <fullName evidence="8">Dihydrofolate synthase/folylpolyglutamate synthase</fullName>
        <ecNumber evidence="6">6.3.2.12</ecNumber>
        <ecNumber evidence="7">6.3.2.17</ecNumber>
    </recommendedName>
    <alternativeName>
        <fullName evidence="17">Folylpoly-gamma-glutamate synthetase-dihydrofolate synthetase</fullName>
    </alternativeName>
    <alternativeName>
        <fullName evidence="15">Folylpolyglutamate synthetase</fullName>
    </alternativeName>
    <alternativeName>
        <fullName evidence="16">Tetrahydrofolylpolyglutamate synthase</fullName>
    </alternativeName>
</protein>
<dbReference type="GO" id="GO:0005524">
    <property type="term" value="F:ATP binding"/>
    <property type="evidence" value="ECO:0007669"/>
    <property type="project" value="UniProtKB-KW"/>
</dbReference>
<dbReference type="PROSITE" id="PS01012">
    <property type="entry name" value="FOLYLPOLYGLU_SYNT_2"/>
    <property type="match status" value="1"/>
</dbReference>
<evidence type="ECO:0000256" key="22">
    <source>
        <dbReference type="PIRNR" id="PIRNR001563"/>
    </source>
</evidence>
<evidence type="ECO:0000256" key="21">
    <source>
        <dbReference type="ARBA" id="ARBA00049161"/>
    </source>
</evidence>
<dbReference type="EC" id="6.3.2.17" evidence="7"/>
<name>A0A0M2UXC5_9BACT</name>
<evidence type="ECO:0000256" key="8">
    <source>
        <dbReference type="ARBA" id="ARBA00019357"/>
    </source>
</evidence>
<dbReference type="InterPro" id="IPR004101">
    <property type="entry name" value="Mur_ligase_C"/>
</dbReference>
<comment type="function">
    <text evidence="2">Functions in two distinct reactions of the de novo folate biosynthetic pathway. Catalyzes the addition of a glutamate residue to dihydropteroate (7,8-dihydropteroate or H2Pte) to form dihydrofolate (7,8-dihydrofolate monoglutamate or H2Pte-Glu). Also catalyzes successive additions of L-glutamate to tetrahydrofolate or 10-formyltetrahydrofolate or 5,10-methylenetetrahydrofolate, leading to folylpolyglutamate derivatives.</text>
</comment>
<evidence type="ECO:0000256" key="9">
    <source>
        <dbReference type="ARBA" id="ARBA00022598"/>
    </source>
</evidence>
<evidence type="ECO:0000256" key="2">
    <source>
        <dbReference type="ARBA" id="ARBA00002714"/>
    </source>
</evidence>
<keyword evidence="9 22" id="KW-0436">Ligase</keyword>